<name>A0ABR5K0U6_9BACI</name>
<sequence length="62" mass="7164">MYEGDLTELEVDGEIRRFVVRIKTVVREMVSHPSFDDATAKVKVTGVVFEWISSLVWMKTEC</sequence>
<protein>
    <submittedName>
        <fullName evidence="1">Uncharacterized protein</fullName>
    </submittedName>
</protein>
<evidence type="ECO:0000313" key="2">
    <source>
        <dbReference type="Proteomes" id="UP000050668"/>
    </source>
</evidence>
<evidence type="ECO:0000313" key="1">
    <source>
        <dbReference type="EMBL" id="KOS68365.1"/>
    </source>
</evidence>
<dbReference type="EMBL" id="LGRV01000003">
    <property type="protein sequence ID" value="KOS68365.1"/>
    <property type="molecule type" value="Genomic_DNA"/>
</dbReference>
<dbReference type="Proteomes" id="UP000050668">
    <property type="component" value="Unassembled WGS sequence"/>
</dbReference>
<organism evidence="1 2">
    <name type="scientific">Lysinibacillus contaminans</name>
    <dbReference type="NCBI Taxonomy" id="1293441"/>
    <lineage>
        <taxon>Bacteria</taxon>
        <taxon>Bacillati</taxon>
        <taxon>Bacillota</taxon>
        <taxon>Bacilli</taxon>
        <taxon>Bacillales</taxon>
        <taxon>Bacillaceae</taxon>
        <taxon>Lysinibacillus</taxon>
    </lineage>
</organism>
<comment type="caution">
    <text evidence="1">The sequence shown here is derived from an EMBL/GenBank/DDBJ whole genome shotgun (WGS) entry which is preliminary data.</text>
</comment>
<reference evidence="2" key="1">
    <citation type="submission" date="2015-07" db="EMBL/GenBank/DDBJ databases">
        <title>Fjat-14205 dsm 2895.</title>
        <authorList>
            <person name="Liu B."/>
            <person name="Wang J."/>
            <person name="Zhu Y."/>
            <person name="Liu G."/>
            <person name="Chen Q."/>
            <person name="Chen Z."/>
            <person name="Lan J."/>
            <person name="Che J."/>
            <person name="Ge C."/>
            <person name="Shi H."/>
            <person name="Pan Z."/>
            <person name="Liu X."/>
        </authorList>
    </citation>
    <scope>NUCLEOTIDE SEQUENCE [LARGE SCALE GENOMIC DNA]</scope>
    <source>
        <strain evidence="2">DSM 25560</strain>
    </source>
</reference>
<keyword evidence="2" id="KW-1185">Reference proteome</keyword>
<gene>
    <name evidence="1" type="ORF">AEA09_07210</name>
</gene>
<accession>A0ABR5K0U6</accession>
<proteinExistence type="predicted"/>